<dbReference type="EMBL" id="CP019454">
    <property type="protein sequence ID" value="AUW93486.1"/>
    <property type="molecule type" value="Genomic_DNA"/>
</dbReference>
<keyword evidence="1" id="KW-0472">Membrane</keyword>
<evidence type="ECO:0000313" key="3">
    <source>
        <dbReference type="Proteomes" id="UP000325292"/>
    </source>
</evidence>
<proteinExistence type="predicted"/>
<organism evidence="2 3">
    <name type="scientific">Sulfobacillus thermotolerans</name>
    <dbReference type="NCBI Taxonomy" id="338644"/>
    <lineage>
        <taxon>Bacteria</taxon>
        <taxon>Bacillati</taxon>
        <taxon>Bacillota</taxon>
        <taxon>Clostridia</taxon>
        <taxon>Eubacteriales</taxon>
        <taxon>Clostridiales Family XVII. Incertae Sedis</taxon>
        <taxon>Sulfobacillus</taxon>
    </lineage>
</organism>
<keyword evidence="1" id="KW-1133">Transmembrane helix</keyword>
<accession>A0ABM6RQ03</accession>
<sequence length="66" mass="7056">MRKYMSGIVTGALVGAVMAGVWILRRPATGTYRKALRSASHVAPKAWKAARAGGRGLVHLAKRRLG</sequence>
<dbReference type="RefSeq" id="WP_103375239.1">
    <property type="nucleotide sequence ID" value="NZ_CP133983.1"/>
</dbReference>
<reference evidence="2 3" key="1">
    <citation type="journal article" date="2019" name="Sci. Rep.">
        <title>Sulfobacillus thermotolerans: new insights into resistance and metabolic capacities of acidophilic chemolithotrophs.</title>
        <authorList>
            <person name="Panyushkina A.E."/>
            <person name="Babenko V.V."/>
            <person name="Nikitina A.S."/>
            <person name="Selezneva O.V."/>
            <person name="Tsaplina I.A."/>
            <person name="Letarova M.A."/>
            <person name="Kostryukova E.S."/>
            <person name="Letarov A.V."/>
        </authorList>
    </citation>
    <scope>NUCLEOTIDE SEQUENCE [LARGE SCALE GENOMIC DNA]</scope>
    <source>
        <strain evidence="2 3">Kr1</strain>
    </source>
</reference>
<keyword evidence="3" id="KW-1185">Reference proteome</keyword>
<gene>
    <name evidence="2" type="ORF">BXT84_05610</name>
</gene>
<protein>
    <recommendedName>
        <fullName evidence="4">YtxH domain-containing protein</fullName>
    </recommendedName>
</protein>
<dbReference type="Proteomes" id="UP000325292">
    <property type="component" value="Chromosome"/>
</dbReference>
<keyword evidence="1" id="KW-0812">Transmembrane</keyword>
<evidence type="ECO:0000256" key="1">
    <source>
        <dbReference type="SAM" id="Phobius"/>
    </source>
</evidence>
<evidence type="ECO:0008006" key="4">
    <source>
        <dbReference type="Google" id="ProtNLM"/>
    </source>
</evidence>
<evidence type="ECO:0000313" key="2">
    <source>
        <dbReference type="EMBL" id="AUW93486.1"/>
    </source>
</evidence>
<name>A0ABM6RQ03_9FIRM</name>
<feature type="transmembrane region" description="Helical" evidence="1">
    <location>
        <begin position="6"/>
        <end position="24"/>
    </location>
</feature>